<reference evidence="1 2" key="1">
    <citation type="journal article" date="2002" name="Int. J. Syst. Evol. Microbiol.">
        <title>Sphingopyxis witflariensis sp. nov., isolated from activated sludge.</title>
        <authorList>
            <person name="Kampfer P."/>
            <person name="Witzenberger R."/>
            <person name="Denner E.B."/>
            <person name="Busse H.J."/>
            <person name="Neef A."/>
        </authorList>
    </citation>
    <scope>NUCLEOTIDE SEQUENCE [LARGE SCALE GENOMIC DNA]</scope>
    <source>
        <strain evidence="1 2">DSM 14551</strain>
    </source>
</reference>
<dbReference type="Proteomes" id="UP000197097">
    <property type="component" value="Unassembled WGS sequence"/>
</dbReference>
<organism evidence="1 2">
    <name type="scientific">Sphingopyxis witflariensis</name>
    <dbReference type="NCBI Taxonomy" id="173675"/>
    <lineage>
        <taxon>Bacteria</taxon>
        <taxon>Pseudomonadati</taxon>
        <taxon>Pseudomonadota</taxon>
        <taxon>Alphaproteobacteria</taxon>
        <taxon>Sphingomonadales</taxon>
        <taxon>Sphingomonadaceae</taxon>
        <taxon>Sphingopyxis</taxon>
    </lineage>
</organism>
<dbReference type="EMBL" id="NISJ01000008">
    <property type="protein sequence ID" value="OWQ95139.1"/>
    <property type="molecule type" value="Genomic_DNA"/>
</dbReference>
<dbReference type="RefSeq" id="WP_088473468.1">
    <property type="nucleotide sequence ID" value="NZ_NISJ01000008.1"/>
</dbReference>
<sequence>MSAPLYNRDILSLAVAAAEHLPNPDARLRVSARAPLCGSAILLDLDTDAAGRVTTVGMHVEACALGQAAATLLARHAPGRDLTELRAARDAIAAWFGGSDSTPPEWPGFDLLAPARDYPARHGAILLPFDAAIQALQEQVVGA</sequence>
<dbReference type="SUPFAM" id="SSF82649">
    <property type="entry name" value="SufE/NifU"/>
    <property type="match status" value="1"/>
</dbReference>
<dbReference type="AlphaFoldDB" id="A0A2D0AN27"/>
<name>A0A2D0AN27_9SPHN</name>
<dbReference type="OrthoDB" id="7857113at2"/>
<evidence type="ECO:0000313" key="2">
    <source>
        <dbReference type="Proteomes" id="UP000197097"/>
    </source>
</evidence>
<dbReference type="Gene3D" id="3.90.1010.10">
    <property type="match status" value="1"/>
</dbReference>
<gene>
    <name evidence="1" type="ORF">CDQ91_14570</name>
</gene>
<accession>A0A2D0AN27</accession>
<comment type="caution">
    <text evidence="1">The sequence shown here is derived from an EMBL/GenBank/DDBJ whole genome shotgun (WGS) entry which is preliminary data.</text>
</comment>
<protein>
    <submittedName>
        <fullName evidence="1">Fe-S cluster protein</fullName>
    </submittedName>
</protein>
<evidence type="ECO:0000313" key="1">
    <source>
        <dbReference type="EMBL" id="OWQ95139.1"/>
    </source>
</evidence>
<keyword evidence="2" id="KW-1185">Reference proteome</keyword>
<proteinExistence type="predicted"/>